<comment type="caution">
    <text evidence="17">The sequence shown here is derived from an EMBL/GenBank/DDBJ whole genome shotgun (WGS) entry which is preliminary data.</text>
</comment>
<keyword evidence="18" id="KW-1185">Reference proteome</keyword>
<keyword evidence="5 15" id="KW-0812">Transmembrane</keyword>
<dbReference type="PANTHER" id="PTHR46480">
    <property type="entry name" value="F20B24.22"/>
    <property type="match status" value="1"/>
</dbReference>
<dbReference type="GO" id="GO:0034702">
    <property type="term" value="C:monoatomic ion channel complex"/>
    <property type="evidence" value="ECO:0007669"/>
    <property type="project" value="UniProtKB-KW"/>
</dbReference>
<evidence type="ECO:0000256" key="8">
    <source>
        <dbReference type="ARBA" id="ARBA00023054"/>
    </source>
</evidence>
<reference evidence="17" key="1">
    <citation type="journal article" date="2020" name="Fungal Divers.">
        <title>Resolving the Mortierellaceae phylogeny through synthesis of multi-gene phylogenetics and phylogenomics.</title>
        <authorList>
            <person name="Vandepol N."/>
            <person name="Liber J."/>
            <person name="Desiro A."/>
            <person name="Na H."/>
            <person name="Kennedy M."/>
            <person name="Barry K."/>
            <person name="Grigoriev I.V."/>
            <person name="Miller A.N."/>
            <person name="O'Donnell K."/>
            <person name="Stajich J.E."/>
            <person name="Bonito G."/>
        </authorList>
    </citation>
    <scope>NUCLEOTIDE SEQUENCE</scope>
    <source>
        <strain evidence="17">KOD1015</strain>
    </source>
</reference>
<evidence type="ECO:0000256" key="2">
    <source>
        <dbReference type="ARBA" id="ARBA00015897"/>
    </source>
</evidence>
<keyword evidence="10 15" id="KW-0472">Membrane</keyword>
<evidence type="ECO:0000256" key="11">
    <source>
        <dbReference type="ARBA" id="ARBA00023303"/>
    </source>
</evidence>
<evidence type="ECO:0000256" key="4">
    <source>
        <dbReference type="ARBA" id="ARBA00022475"/>
    </source>
</evidence>
<dbReference type="InterPro" id="IPR031846">
    <property type="entry name" value="Hvcn1"/>
</dbReference>
<dbReference type="InterPro" id="IPR027359">
    <property type="entry name" value="Volt_channel_dom_sf"/>
</dbReference>
<dbReference type="GO" id="GO:0030171">
    <property type="term" value="F:voltage-gated proton channel activity"/>
    <property type="evidence" value="ECO:0007669"/>
    <property type="project" value="InterPro"/>
</dbReference>
<evidence type="ECO:0000259" key="16">
    <source>
        <dbReference type="Pfam" id="PF00520"/>
    </source>
</evidence>
<evidence type="ECO:0000256" key="15">
    <source>
        <dbReference type="SAM" id="Phobius"/>
    </source>
</evidence>
<keyword evidence="9" id="KW-0406">Ion transport</keyword>
<feature type="transmembrane region" description="Helical" evidence="15">
    <location>
        <begin position="116"/>
        <end position="137"/>
    </location>
</feature>
<evidence type="ECO:0000313" key="18">
    <source>
        <dbReference type="Proteomes" id="UP000780801"/>
    </source>
</evidence>
<dbReference type="PANTHER" id="PTHR46480:SF1">
    <property type="entry name" value="VOLTAGE-GATED HYDROGEN CHANNEL 1"/>
    <property type="match status" value="1"/>
</dbReference>
<comment type="subcellular location">
    <subcellularLocation>
        <location evidence="1">Cell membrane</location>
        <topology evidence="1">Multi-pass membrane protein</topology>
    </subcellularLocation>
</comment>
<dbReference type="OrthoDB" id="427456at2759"/>
<feature type="domain" description="Ion transport" evidence="16">
    <location>
        <begin position="56"/>
        <end position="159"/>
    </location>
</feature>
<evidence type="ECO:0000256" key="12">
    <source>
        <dbReference type="ARBA" id="ARBA00031989"/>
    </source>
</evidence>
<name>A0A9P6KG78_9FUNG</name>
<dbReference type="Proteomes" id="UP000780801">
    <property type="component" value="Unassembled WGS sequence"/>
</dbReference>
<evidence type="ECO:0000256" key="10">
    <source>
        <dbReference type="ARBA" id="ARBA00023136"/>
    </source>
</evidence>
<dbReference type="GO" id="GO:0005886">
    <property type="term" value="C:plasma membrane"/>
    <property type="evidence" value="ECO:0007669"/>
    <property type="project" value="UniProtKB-SubCell"/>
</dbReference>
<dbReference type="CDD" id="cd14686">
    <property type="entry name" value="bZIP"/>
    <property type="match status" value="1"/>
</dbReference>
<dbReference type="Pfam" id="PF00520">
    <property type="entry name" value="Ion_trans"/>
    <property type="match status" value="1"/>
</dbReference>
<sequence length="207" mass="23116">MSSYGAIPTSEEEAQNTPHVEEEEPSTISELQNRIGEILESEKAHLFIVGLTIVDILLVICQIGASLLGYDHSKEAQAVLEGFAHASLAIVSFFVVEILLKLFSFGPGYFWTNQPFGLLHLLDAAIIFISFFLEVFLKGEEQELSGLLIIFRLWRVVKLAGSVAIETAEHNQGAIKKYRKRIESLEQQVEDLQAENERLRAGTESQV</sequence>
<accession>A0A9P6KG78</accession>
<dbReference type="AlphaFoldDB" id="A0A9P6KG78"/>
<protein>
    <recommendedName>
        <fullName evidence="2">Voltage-gated hydrogen channel 1</fullName>
    </recommendedName>
    <alternativeName>
        <fullName evidence="12">Hydrogen voltage-gated channel 1</fullName>
    </alternativeName>
</protein>
<evidence type="ECO:0000313" key="17">
    <source>
        <dbReference type="EMBL" id="KAF9583766.1"/>
    </source>
</evidence>
<keyword evidence="6" id="KW-0851">Voltage-gated channel</keyword>
<evidence type="ECO:0000256" key="1">
    <source>
        <dbReference type="ARBA" id="ARBA00004651"/>
    </source>
</evidence>
<evidence type="ECO:0000256" key="9">
    <source>
        <dbReference type="ARBA" id="ARBA00023065"/>
    </source>
</evidence>
<dbReference type="Gene3D" id="1.20.120.350">
    <property type="entry name" value="Voltage-gated potassium channels. Chain C"/>
    <property type="match status" value="1"/>
</dbReference>
<keyword evidence="8 13" id="KW-0175">Coiled coil</keyword>
<feature type="region of interest" description="Disordered" evidence="14">
    <location>
        <begin position="1"/>
        <end position="26"/>
    </location>
</feature>
<dbReference type="EMBL" id="JAABOA010000597">
    <property type="protein sequence ID" value="KAF9583766.1"/>
    <property type="molecule type" value="Genomic_DNA"/>
</dbReference>
<keyword evidence="4" id="KW-1003">Cell membrane</keyword>
<keyword evidence="3" id="KW-0813">Transport</keyword>
<keyword evidence="11" id="KW-0407">Ion channel</keyword>
<evidence type="ECO:0000256" key="7">
    <source>
        <dbReference type="ARBA" id="ARBA00022989"/>
    </source>
</evidence>
<feature type="coiled-coil region" evidence="13">
    <location>
        <begin position="168"/>
        <end position="202"/>
    </location>
</feature>
<evidence type="ECO:0000256" key="5">
    <source>
        <dbReference type="ARBA" id="ARBA00022692"/>
    </source>
</evidence>
<feature type="transmembrane region" description="Helical" evidence="15">
    <location>
        <begin position="82"/>
        <end position="104"/>
    </location>
</feature>
<feature type="transmembrane region" description="Helical" evidence="15">
    <location>
        <begin position="46"/>
        <end position="70"/>
    </location>
</feature>
<gene>
    <name evidence="17" type="ORF">BGW38_008592</name>
</gene>
<evidence type="ECO:0000256" key="3">
    <source>
        <dbReference type="ARBA" id="ARBA00022448"/>
    </source>
</evidence>
<proteinExistence type="predicted"/>
<dbReference type="InterPro" id="IPR005821">
    <property type="entry name" value="Ion_trans_dom"/>
</dbReference>
<evidence type="ECO:0000256" key="6">
    <source>
        <dbReference type="ARBA" id="ARBA00022882"/>
    </source>
</evidence>
<evidence type="ECO:0000256" key="13">
    <source>
        <dbReference type="SAM" id="Coils"/>
    </source>
</evidence>
<evidence type="ECO:0000256" key="14">
    <source>
        <dbReference type="SAM" id="MobiDB-lite"/>
    </source>
</evidence>
<keyword evidence="7 15" id="KW-1133">Transmembrane helix</keyword>
<organism evidence="17 18">
    <name type="scientific">Lunasporangiospora selenospora</name>
    <dbReference type="NCBI Taxonomy" id="979761"/>
    <lineage>
        <taxon>Eukaryota</taxon>
        <taxon>Fungi</taxon>
        <taxon>Fungi incertae sedis</taxon>
        <taxon>Mucoromycota</taxon>
        <taxon>Mortierellomycotina</taxon>
        <taxon>Mortierellomycetes</taxon>
        <taxon>Mortierellales</taxon>
        <taxon>Mortierellaceae</taxon>
        <taxon>Lunasporangiospora</taxon>
    </lineage>
</organism>